<dbReference type="GO" id="GO:0003677">
    <property type="term" value="F:DNA binding"/>
    <property type="evidence" value="ECO:0007669"/>
    <property type="project" value="UniProtKB-UniRule"/>
</dbReference>
<reference evidence="7" key="1">
    <citation type="submission" date="2020-01" db="EMBL/GenBank/DDBJ databases">
        <authorList>
            <consortium name="DOE Joint Genome Institute"/>
            <person name="Haridas S."/>
            <person name="Albert R."/>
            <person name="Binder M."/>
            <person name="Bloem J."/>
            <person name="Labutti K."/>
            <person name="Salamov A."/>
            <person name="Andreopoulos B."/>
            <person name="Baker S.E."/>
            <person name="Barry K."/>
            <person name="Bills G."/>
            <person name="Bluhm B.H."/>
            <person name="Cannon C."/>
            <person name="Castanera R."/>
            <person name="Culley D.E."/>
            <person name="Daum C."/>
            <person name="Ezra D."/>
            <person name="Gonzalez J.B."/>
            <person name="Henrissat B."/>
            <person name="Kuo A."/>
            <person name="Liang C."/>
            <person name="Lipzen A."/>
            <person name="Lutzoni F."/>
            <person name="Magnuson J."/>
            <person name="Mondo S."/>
            <person name="Nolan M."/>
            <person name="Ohm R."/>
            <person name="Pangilinan J."/>
            <person name="Park H.-J."/>
            <person name="Ramirez L."/>
            <person name="Alfaro M."/>
            <person name="Sun H."/>
            <person name="Tritt A."/>
            <person name="Yoshinaga Y."/>
            <person name="Zwiers L.-H."/>
            <person name="Turgeon B.G."/>
            <person name="Goodwin S.B."/>
            <person name="Spatafora J.W."/>
            <person name="Crous P.W."/>
            <person name="Grigoriev I.V."/>
        </authorList>
    </citation>
    <scope>NUCLEOTIDE SEQUENCE</scope>
    <source>
        <strain evidence="7">CBS 394.84</strain>
    </source>
</reference>
<feature type="region of interest" description="Disordered" evidence="5">
    <location>
        <begin position="279"/>
        <end position="345"/>
    </location>
</feature>
<feature type="region of interest" description="Disordered" evidence="5">
    <location>
        <begin position="90"/>
        <end position="152"/>
    </location>
</feature>
<keyword evidence="2 4" id="KW-0371">Homeobox</keyword>
<comment type="subcellular location">
    <subcellularLocation>
        <location evidence="4">Nucleus</location>
    </subcellularLocation>
</comment>
<dbReference type="PROSITE" id="PS50071">
    <property type="entry name" value="HOMEOBOX_2"/>
    <property type="match status" value="1"/>
</dbReference>
<evidence type="ECO:0000256" key="3">
    <source>
        <dbReference type="ARBA" id="ARBA00023242"/>
    </source>
</evidence>
<dbReference type="SUPFAM" id="SSF46689">
    <property type="entry name" value="Homeodomain-like"/>
    <property type="match status" value="1"/>
</dbReference>
<dbReference type="InterPro" id="IPR001356">
    <property type="entry name" value="HD"/>
</dbReference>
<feature type="compositionally biased region" description="Polar residues" evidence="5">
    <location>
        <begin position="206"/>
        <end position="221"/>
    </location>
</feature>
<accession>A0A9P4LBL1</accession>
<gene>
    <name evidence="7" type="ORF">K460DRAFT_375866</name>
</gene>
<evidence type="ECO:0000256" key="1">
    <source>
        <dbReference type="ARBA" id="ARBA00023125"/>
    </source>
</evidence>
<keyword evidence="1 4" id="KW-0238">DNA-binding</keyword>
<dbReference type="GO" id="GO:0005634">
    <property type="term" value="C:nucleus"/>
    <property type="evidence" value="ECO:0007669"/>
    <property type="project" value="UniProtKB-SubCell"/>
</dbReference>
<feature type="DNA-binding region" description="Homeobox" evidence="4">
    <location>
        <begin position="414"/>
        <end position="476"/>
    </location>
</feature>
<name>A0A9P4LBL1_9PLEO</name>
<dbReference type="Proteomes" id="UP000800039">
    <property type="component" value="Unassembled WGS sequence"/>
</dbReference>
<keyword evidence="3 4" id="KW-0539">Nucleus</keyword>
<proteinExistence type="predicted"/>
<evidence type="ECO:0000313" key="8">
    <source>
        <dbReference type="Proteomes" id="UP000800039"/>
    </source>
</evidence>
<evidence type="ECO:0000313" key="7">
    <source>
        <dbReference type="EMBL" id="KAF1849170.1"/>
    </source>
</evidence>
<keyword evidence="8" id="KW-1185">Reference proteome</keyword>
<feature type="region of interest" description="Disordered" evidence="5">
    <location>
        <begin position="357"/>
        <end position="398"/>
    </location>
</feature>
<dbReference type="InterPro" id="IPR050224">
    <property type="entry name" value="TALE_homeobox"/>
</dbReference>
<dbReference type="GO" id="GO:0006355">
    <property type="term" value="P:regulation of DNA-templated transcription"/>
    <property type="evidence" value="ECO:0007669"/>
    <property type="project" value="InterPro"/>
</dbReference>
<dbReference type="GeneID" id="63852068"/>
<feature type="region of interest" description="Disordered" evidence="5">
    <location>
        <begin position="206"/>
        <end position="228"/>
    </location>
</feature>
<dbReference type="CDD" id="cd00086">
    <property type="entry name" value="homeodomain"/>
    <property type="match status" value="1"/>
</dbReference>
<dbReference type="InterPro" id="IPR008422">
    <property type="entry name" value="KN_HD"/>
</dbReference>
<feature type="compositionally biased region" description="Polar residues" evidence="5">
    <location>
        <begin position="308"/>
        <end position="345"/>
    </location>
</feature>
<evidence type="ECO:0000256" key="2">
    <source>
        <dbReference type="ARBA" id="ARBA00023155"/>
    </source>
</evidence>
<dbReference type="PANTHER" id="PTHR11850">
    <property type="entry name" value="HOMEOBOX PROTEIN TRANSCRIPTION FACTORS"/>
    <property type="match status" value="1"/>
</dbReference>
<dbReference type="OrthoDB" id="10056939at2759"/>
<evidence type="ECO:0000256" key="4">
    <source>
        <dbReference type="PROSITE-ProRule" id="PRU00108"/>
    </source>
</evidence>
<feature type="domain" description="Homeobox" evidence="6">
    <location>
        <begin position="412"/>
        <end position="475"/>
    </location>
</feature>
<dbReference type="InterPro" id="IPR009057">
    <property type="entry name" value="Homeodomain-like_sf"/>
</dbReference>
<feature type="region of interest" description="Disordered" evidence="5">
    <location>
        <begin position="56"/>
        <end position="78"/>
    </location>
</feature>
<dbReference type="EMBL" id="ML976615">
    <property type="protein sequence ID" value="KAF1849170.1"/>
    <property type="molecule type" value="Genomic_DNA"/>
</dbReference>
<organism evidence="7 8">
    <name type="scientific">Cucurbitaria berberidis CBS 394.84</name>
    <dbReference type="NCBI Taxonomy" id="1168544"/>
    <lineage>
        <taxon>Eukaryota</taxon>
        <taxon>Fungi</taxon>
        <taxon>Dikarya</taxon>
        <taxon>Ascomycota</taxon>
        <taxon>Pezizomycotina</taxon>
        <taxon>Dothideomycetes</taxon>
        <taxon>Pleosporomycetidae</taxon>
        <taxon>Pleosporales</taxon>
        <taxon>Pleosporineae</taxon>
        <taxon>Cucurbitariaceae</taxon>
        <taxon>Cucurbitaria</taxon>
    </lineage>
</organism>
<dbReference type="AlphaFoldDB" id="A0A9P4LBL1"/>
<dbReference type="Pfam" id="PF05920">
    <property type="entry name" value="Homeobox_KN"/>
    <property type="match status" value="1"/>
</dbReference>
<protein>
    <recommendedName>
        <fullName evidence="6">Homeobox domain-containing protein</fullName>
    </recommendedName>
</protein>
<sequence>MTALQSSERSLGNVVAAVSHVYECPPTTFPSSSPCAFSPDPTPLHPPIQPKYFPAPAHFGLYEQPPSMSGSSSEAHRDAPSMHYIQLPAVDSEGPPHLPEHFRPSPLIPIRRPGSTGLSRMSPGPRLRNRKSRTLSPGPRGNAYDEPESAYPRAREVNSKVPYLNNTLTDEQTHHMRHSPPIQPGEQNFPGKLPSFSEFLNTTRANTPPHTPSCRNSSAAGSPQAKPHFDEVAWVDGKRRRVDTLGDIYARPPAERPPVDPRRMSSAIDPALVNYGSSQLGQHRGAQGPVPVHHRPSHSFPPPPHRSIQSGAQFRHQSTPPVSQGSTIYTQQTPRQSTIAQSTYPQSMVPQGAMYDHRPSYYQEPQGGAYGYERSHDSYYNQPSYPGPPQPSHDNVYGDSFRFQTHVGIDQNYNRKRRGNLPKDATNTLKEWFAANRASPYPTEDQKLELCDRTGLSLNQVSNWFINARRRAPQKELREREANNPET</sequence>
<comment type="caution">
    <text evidence="7">The sequence shown here is derived from an EMBL/GenBank/DDBJ whole genome shotgun (WGS) entry which is preliminary data.</text>
</comment>
<dbReference type="RefSeq" id="XP_040791733.1">
    <property type="nucleotide sequence ID" value="XM_040934817.1"/>
</dbReference>
<evidence type="ECO:0000256" key="5">
    <source>
        <dbReference type="SAM" id="MobiDB-lite"/>
    </source>
</evidence>
<dbReference type="Gene3D" id="1.10.10.60">
    <property type="entry name" value="Homeodomain-like"/>
    <property type="match status" value="1"/>
</dbReference>
<evidence type="ECO:0000259" key="6">
    <source>
        <dbReference type="PROSITE" id="PS50071"/>
    </source>
</evidence>
<dbReference type="SMART" id="SM00389">
    <property type="entry name" value="HOX"/>
    <property type="match status" value="1"/>
</dbReference>